<accession>A0AAE0L1C2</accession>
<protein>
    <recommendedName>
        <fullName evidence="6">CCHC-type domain-containing protein</fullName>
    </recommendedName>
</protein>
<dbReference type="SMART" id="SM00343">
    <property type="entry name" value="ZnF_C2HC"/>
    <property type="match status" value="2"/>
</dbReference>
<dbReference type="SUPFAM" id="SSF75217">
    <property type="entry name" value="alpha/beta knot"/>
    <property type="match status" value="1"/>
</dbReference>
<keyword evidence="4" id="KW-0949">S-adenosyl-L-methionine</keyword>
<evidence type="ECO:0000313" key="8">
    <source>
        <dbReference type="Proteomes" id="UP001190700"/>
    </source>
</evidence>
<evidence type="ECO:0000259" key="6">
    <source>
        <dbReference type="PROSITE" id="PS50158"/>
    </source>
</evidence>
<dbReference type="PROSITE" id="PS50158">
    <property type="entry name" value="ZF_CCHC"/>
    <property type="match status" value="2"/>
</dbReference>
<dbReference type="SUPFAM" id="SSF57756">
    <property type="entry name" value="Retrovirus zinc finger-like domains"/>
    <property type="match status" value="1"/>
</dbReference>
<dbReference type="InterPro" id="IPR029026">
    <property type="entry name" value="tRNA_m1G_MTases_N"/>
</dbReference>
<evidence type="ECO:0000256" key="4">
    <source>
        <dbReference type="ARBA" id="ARBA00022691"/>
    </source>
</evidence>
<dbReference type="GO" id="GO:0008270">
    <property type="term" value="F:zinc ion binding"/>
    <property type="evidence" value="ECO:0007669"/>
    <property type="project" value="UniProtKB-KW"/>
</dbReference>
<feature type="domain" description="CCHC-type" evidence="6">
    <location>
        <begin position="29"/>
        <end position="42"/>
    </location>
</feature>
<keyword evidence="5" id="KW-0479">Metal-binding</keyword>
<keyword evidence="2" id="KW-0489">Methyltransferase</keyword>
<feature type="domain" description="CCHC-type" evidence="6">
    <location>
        <begin position="11"/>
        <end position="26"/>
    </location>
</feature>
<dbReference type="GO" id="GO:0003676">
    <property type="term" value="F:nucleic acid binding"/>
    <property type="evidence" value="ECO:0007669"/>
    <property type="project" value="InterPro"/>
</dbReference>
<dbReference type="Gene3D" id="3.40.1280.10">
    <property type="match status" value="1"/>
</dbReference>
<keyword evidence="3" id="KW-0808">Transferase</keyword>
<dbReference type="Gene3D" id="4.10.60.10">
    <property type="entry name" value="Zinc finger, CCHC-type"/>
    <property type="match status" value="1"/>
</dbReference>
<keyword evidence="8" id="KW-1185">Reference proteome</keyword>
<evidence type="ECO:0000256" key="3">
    <source>
        <dbReference type="ARBA" id="ARBA00022679"/>
    </source>
</evidence>
<dbReference type="InterPro" id="IPR001878">
    <property type="entry name" value="Znf_CCHC"/>
</dbReference>
<proteinExistence type="predicted"/>
<comment type="caution">
    <text evidence="7">The sequence shown here is derived from an EMBL/GenBank/DDBJ whole genome shotgun (WGS) entry which is preliminary data.</text>
</comment>
<dbReference type="EMBL" id="LGRX02011924">
    <property type="protein sequence ID" value="KAK3268277.1"/>
    <property type="molecule type" value="Genomic_DNA"/>
</dbReference>
<sequence length="143" mass="15619">MSTKSRETRTCHSCGLSGHLTRDCPETICGYCGKKGHISRRCTHGGSESEQFLLCTAARGGRGPCECFVRRFIVPLHCAHPHFQVGAPAETGRMDVGCRCVTAALFRSQSFRYNTDLRLCLMVLPGHPLPHALASTLIRTSAT</sequence>
<keyword evidence="5" id="KW-0862">Zinc</keyword>
<evidence type="ECO:0000256" key="5">
    <source>
        <dbReference type="PROSITE-ProRule" id="PRU00047"/>
    </source>
</evidence>
<reference evidence="7 8" key="1">
    <citation type="journal article" date="2015" name="Genome Biol. Evol.">
        <title>Comparative Genomics of a Bacterivorous Green Alga Reveals Evolutionary Causalities and Consequences of Phago-Mixotrophic Mode of Nutrition.</title>
        <authorList>
            <person name="Burns J.A."/>
            <person name="Paasch A."/>
            <person name="Narechania A."/>
            <person name="Kim E."/>
        </authorList>
    </citation>
    <scope>NUCLEOTIDE SEQUENCE [LARGE SCALE GENOMIC DNA]</scope>
    <source>
        <strain evidence="7 8">PLY_AMNH</strain>
    </source>
</reference>
<dbReference type="Pfam" id="PF00098">
    <property type="entry name" value="zf-CCHC"/>
    <property type="match status" value="1"/>
</dbReference>
<keyword evidence="5" id="KW-0863">Zinc-finger</keyword>
<evidence type="ECO:0000256" key="2">
    <source>
        <dbReference type="ARBA" id="ARBA00022603"/>
    </source>
</evidence>
<dbReference type="GO" id="GO:0032259">
    <property type="term" value="P:methylation"/>
    <property type="evidence" value="ECO:0007669"/>
    <property type="project" value="UniProtKB-KW"/>
</dbReference>
<dbReference type="InterPro" id="IPR036875">
    <property type="entry name" value="Znf_CCHC_sf"/>
</dbReference>
<dbReference type="Pfam" id="PF04013">
    <property type="entry name" value="Methyltrn_RNA_2"/>
    <property type="match status" value="1"/>
</dbReference>
<dbReference type="AlphaFoldDB" id="A0AAE0L1C2"/>
<gene>
    <name evidence="7" type="ORF">CYMTET_23210</name>
</gene>
<dbReference type="Proteomes" id="UP001190700">
    <property type="component" value="Unassembled WGS sequence"/>
</dbReference>
<dbReference type="InterPro" id="IPR029028">
    <property type="entry name" value="Alpha/beta_knot_MTases"/>
</dbReference>
<name>A0AAE0L1C2_9CHLO</name>
<organism evidence="7 8">
    <name type="scientific">Cymbomonas tetramitiformis</name>
    <dbReference type="NCBI Taxonomy" id="36881"/>
    <lineage>
        <taxon>Eukaryota</taxon>
        <taxon>Viridiplantae</taxon>
        <taxon>Chlorophyta</taxon>
        <taxon>Pyramimonadophyceae</taxon>
        <taxon>Pyramimonadales</taxon>
        <taxon>Pyramimonadaceae</taxon>
        <taxon>Cymbomonas</taxon>
    </lineage>
</organism>
<dbReference type="InterPro" id="IPR007158">
    <property type="entry name" value="TrmY"/>
</dbReference>
<keyword evidence="1" id="KW-0963">Cytoplasm</keyword>
<dbReference type="GO" id="GO:0008175">
    <property type="term" value="F:tRNA methyltransferase activity"/>
    <property type="evidence" value="ECO:0007669"/>
    <property type="project" value="InterPro"/>
</dbReference>
<evidence type="ECO:0000256" key="1">
    <source>
        <dbReference type="ARBA" id="ARBA00022490"/>
    </source>
</evidence>
<evidence type="ECO:0000313" key="7">
    <source>
        <dbReference type="EMBL" id="KAK3268277.1"/>
    </source>
</evidence>